<sequence>MQQRLGLRNVEVIALAVTDLARAQQFYGEVLGLPVAEEAGLVLGYRLGGSILMLKDDGERAPTEQPNPRVTLAVDAALETQAALQALGVRVADPVALYDEAFLVGSFLDSEGNKLWFCSPKGG</sequence>
<proteinExistence type="predicted"/>
<keyword evidence="3" id="KW-1185">Reference proteome</keyword>
<dbReference type="RefSeq" id="WP_345012109.1">
    <property type="nucleotide sequence ID" value="NZ_BAABFC010000012.1"/>
</dbReference>
<evidence type="ECO:0000313" key="3">
    <source>
        <dbReference type="Proteomes" id="UP001501321"/>
    </source>
</evidence>
<dbReference type="Gene3D" id="3.10.180.10">
    <property type="entry name" value="2,3-Dihydroxybiphenyl 1,2-Dioxygenase, domain 1"/>
    <property type="match status" value="1"/>
</dbReference>
<dbReference type="Proteomes" id="UP001501321">
    <property type="component" value="Unassembled WGS sequence"/>
</dbReference>
<comment type="caution">
    <text evidence="2">The sequence shown here is derived from an EMBL/GenBank/DDBJ whole genome shotgun (WGS) entry which is preliminary data.</text>
</comment>
<feature type="domain" description="VOC" evidence="1">
    <location>
        <begin position="6"/>
        <end position="120"/>
    </location>
</feature>
<evidence type="ECO:0000259" key="1">
    <source>
        <dbReference type="PROSITE" id="PS51819"/>
    </source>
</evidence>
<dbReference type="PROSITE" id="PS51819">
    <property type="entry name" value="VOC"/>
    <property type="match status" value="1"/>
</dbReference>
<dbReference type="InterPro" id="IPR029068">
    <property type="entry name" value="Glyas_Bleomycin-R_OHBP_Dase"/>
</dbReference>
<reference evidence="3" key="1">
    <citation type="journal article" date="2019" name="Int. J. Syst. Evol. Microbiol.">
        <title>The Global Catalogue of Microorganisms (GCM) 10K type strain sequencing project: providing services to taxonomists for standard genome sequencing and annotation.</title>
        <authorList>
            <consortium name="The Broad Institute Genomics Platform"/>
            <consortium name="The Broad Institute Genome Sequencing Center for Infectious Disease"/>
            <person name="Wu L."/>
            <person name="Ma J."/>
        </authorList>
    </citation>
    <scope>NUCLEOTIDE SEQUENCE [LARGE SCALE GENOMIC DNA]</scope>
    <source>
        <strain evidence="3">JCM 32226</strain>
    </source>
</reference>
<dbReference type="InterPro" id="IPR004360">
    <property type="entry name" value="Glyas_Fos-R_dOase_dom"/>
</dbReference>
<dbReference type="SUPFAM" id="SSF54593">
    <property type="entry name" value="Glyoxalase/Bleomycin resistance protein/Dihydroxybiphenyl dioxygenase"/>
    <property type="match status" value="1"/>
</dbReference>
<name>A0ABP8Q7D8_9GAMM</name>
<protein>
    <recommendedName>
        <fullName evidence="1">VOC domain-containing protein</fullName>
    </recommendedName>
</protein>
<organism evidence="2 3">
    <name type="scientific">Pseudaeromonas paramecii</name>
    <dbReference type="NCBI Taxonomy" id="2138166"/>
    <lineage>
        <taxon>Bacteria</taxon>
        <taxon>Pseudomonadati</taxon>
        <taxon>Pseudomonadota</taxon>
        <taxon>Gammaproteobacteria</taxon>
        <taxon>Aeromonadales</taxon>
        <taxon>Aeromonadaceae</taxon>
        <taxon>Pseudaeromonas</taxon>
    </lineage>
</organism>
<accession>A0ABP8Q7D8</accession>
<dbReference type="Pfam" id="PF00903">
    <property type="entry name" value="Glyoxalase"/>
    <property type="match status" value="1"/>
</dbReference>
<dbReference type="CDD" id="cd06587">
    <property type="entry name" value="VOC"/>
    <property type="match status" value="1"/>
</dbReference>
<dbReference type="InterPro" id="IPR037523">
    <property type="entry name" value="VOC_core"/>
</dbReference>
<dbReference type="EMBL" id="BAABFC010000012">
    <property type="protein sequence ID" value="GAA4498628.1"/>
    <property type="molecule type" value="Genomic_DNA"/>
</dbReference>
<gene>
    <name evidence="2" type="ORF">GCM10023095_17390</name>
</gene>
<evidence type="ECO:0000313" key="2">
    <source>
        <dbReference type="EMBL" id="GAA4498628.1"/>
    </source>
</evidence>